<accession>A0A2U1L9A4</accession>
<dbReference type="Proteomes" id="UP000245207">
    <property type="component" value="Unassembled WGS sequence"/>
</dbReference>
<organism evidence="1 2">
    <name type="scientific">Artemisia annua</name>
    <name type="common">Sweet wormwood</name>
    <dbReference type="NCBI Taxonomy" id="35608"/>
    <lineage>
        <taxon>Eukaryota</taxon>
        <taxon>Viridiplantae</taxon>
        <taxon>Streptophyta</taxon>
        <taxon>Embryophyta</taxon>
        <taxon>Tracheophyta</taxon>
        <taxon>Spermatophyta</taxon>
        <taxon>Magnoliopsida</taxon>
        <taxon>eudicotyledons</taxon>
        <taxon>Gunneridae</taxon>
        <taxon>Pentapetalae</taxon>
        <taxon>asterids</taxon>
        <taxon>campanulids</taxon>
        <taxon>Asterales</taxon>
        <taxon>Asteraceae</taxon>
        <taxon>Asteroideae</taxon>
        <taxon>Anthemideae</taxon>
        <taxon>Artemisiinae</taxon>
        <taxon>Artemisia</taxon>
    </lineage>
</organism>
<reference evidence="1 2" key="1">
    <citation type="journal article" date="2018" name="Mol. Plant">
        <title>The genome of Artemisia annua provides insight into the evolution of Asteraceae family and artemisinin biosynthesis.</title>
        <authorList>
            <person name="Shen Q."/>
            <person name="Zhang L."/>
            <person name="Liao Z."/>
            <person name="Wang S."/>
            <person name="Yan T."/>
            <person name="Shi P."/>
            <person name="Liu M."/>
            <person name="Fu X."/>
            <person name="Pan Q."/>
            <person name="Wang Y."/>
            <person name="Lv Z."/>
            <person name="Lu X."/>
            <person name="Zhang F."/>
            <person name="Jiang W."/>
            <person name="Ma Y."/>
            <person name="Chen M."/>
            <person name="Hao X."/>
            <person name="Li L."/>
            <person name="Tang Y."/>
            <person name="Lv G."/>
            <person name="Zhou Y."/>
            <person name="Sun X."/>
            <person name="Brodelius P.E."/>
            <person name="Rose J.K.C."/>
            <person name="Tang K."/>
        </authorList>
    </citation>
    <scope>NUCLEOTIDE SEQUENCE [LARGE SCALE GENOMIC DNA]</scope>
    <source>
        <strain evidence="2">cv. Huhao1</strain>
        <tissue evidence="1">Leaf</tissue>
    </source>
</reference>
<evidence type="ECO:0000313" key="1">
    <source>
        <dbReference type="EMBL" id="PWA45584.1"/>
    </source>
</evidence>
<evidence type="ECO:0000313" key="2">
    <source>
        <dbReference type="Proteomes" id="UP000245207"/>
    </source>
</evidence>
<protein>
    <submittedName>
        <fullName evidence="1">Sodium/calcium exchanger family protein / calcium-binding EF hand family protein</fullName>
    </submittedName>
</protein>
<dbReference type="OrthoDB" id="26525at2759"/>
<name>A0A2U1L9A4_ARTAN</name>
<dbReference type="EMBL" id="PKPP01010686">
    <property type="protein sequence ID" value="PWA45584.1"/>
    <property type="molecule type" value="Genomic_DNA"/>
</dbReference>
<keyword evidence="2" id="KW-1185">Reference proteome</keyword>
<dbReference type="AlphaFoldDB" id="A0A2U1L9A4"/>
<gene>
    <name evidence="1" type="ORF">CTI12_AA495270</name>
</gene>
<sequence length="224" mass="25163">MKFLQVVQPKLQRRRLAFAKHKHVRSRILKYLKEHAGGRLMDENGDPNKKTVASDILSTCENIQGKVNAIEGSSATEVTEAISEEFKSNKTNSLELAEIVGHIVELMLAYHKKVWRRSTRHNQEGNNVSLDKEGLQGGQRQYPQLEGVVPCYDKSFPDALRLFGAGPPLEFNEAFAFHLLRTSRAVVSALDLGRSLLGALAWLRTFPMNSLILYSALTILCLLY</sequence>
<comment type="caution">
    <text evidence="1">The sequence shown here is derived from an EMBL/GenBank/DDBJ whole genome shotgun (WGS) entry which is preliminary data.</text>
</comment>
<proteinExistence type="predicted"/>
<dbReference type="STRING" id="35608.A0A2U1L9A4"/>